<dbReference type="Proteomes" id="UP000076420">
    <property type="component" value="Unassembled WGS sequence"/>
</dbReference>
<evidence type="ECO:0000256" key="1">
    <source>
        <dbReference type="SAM" id="SignalP"/>
    </source>
</evidence>
<organism evidence="2 3">
    <name type="scientific">Biomphalaria glabrata</name>
    <name type="common">Bloodfluke planorb</name>
    <name type="synonym">Freshwater snail</name>
    <dbReference type="NCBI Taxonomy" id="6526"/>
    <lineage>
        <taxon>Eukaryota</taxon>
        <taxon>Metazoa</taxon>
        <taxon>Spiralia</taxon>
        <taxon>Lophotrochozoa</taxon>
        <taxon>Mollusca</taxon>
        <taxon>Gastropoda</taxon>
        <taxon>Heterobranchia</taxon>
        <taxon>Euthyneura</taxon>
        <taxon>Panpulmonata</taxon>
        <taxon>Hygrophila</taxon>
        <taxon>Lymnaeoidea</taxon>
        <taxon>Planorbidae</taxon>
        <taxon>Biomphalaria</taxon>
    </lineage>
</organism>
<dbReference type="EnsemblMetazoa" id="BGLB029840-RA">
    <property type="protein sequence ID" value="BGLB029840-PA"/>
    <property type="gene ID" value="BGLB029840"/>
</dbReference>
<dbReference type="VEuPathDB" id="VectorBase:BGLB029840"/>
<gene>
    <name evidence="2" type="primary">106056506</name>
</gene>
<feature type="chain" id="PRO_5013130060" evidence="1">
    <location>
        <begin position="18"/>
        <end position="133"/>
    </location>
</feature>
<sequence>MALLNVEIILTIVCLLAVDWSESRTAQCAQTGQFCSRFDGCCQANEVCLTHNGYTDFSESTFCTNLQSKVNAGPKLASGVRCTDSIECRDKCCREERAVRQMSRTCGVPEDYRTPPTIYYNCITSRPKSFFVG</sequence>
<feature type="signal peptide" evidence="1">
    <location>
        <begin position="1"/>
        <end position="17"/>
    </location>
</feature>
<accession>A0A2C9LDT9</accession>
<reference evidence="2" key="1">
    <citation type="submission" date="2020-05" db="UniProtKB">
        <authorList>
            <consortium name="EnsemblMetazoa"/>
        </authorList>
    </citation>
    <scope>IDENTIFICATION</scope>
    <source>
        <strain evidence="2">BB02</strain>
    </source>
</reference>
<dbReference type="KEGG" id="bgt:106056506"/>
<dbReference type="AlphaFoldDB" id="A0A2C9LDT9"/>
<dbReference type="VEuPathDB" id="VectorBase:BGLAX_028758"/>
<evidence type="ECO:0000313" key="3">
    <source>
        <dbReference type="Proteomes" id="UP000076420"/>
    </source>
</evidence>
<evidence type="ECO:0000313" key="2">
    <source>
        <dbReference type="EnsemblMetazoa" id="BGLB029840-PA"/>
    </source>
</evidence>
<protein>
    <submittedName>
        <fullName evidence="2">Uncharacterized protein</fullName>
    </submittedName>
</protein>
<proteinExistence type="predicted"/>
<keyword evidence="1" id="KW-0732">Signal</keyword>
<name>A0A2C9LDT9_BIOGL</name>